<evidence type="ECO:0000313" key="9">
    <source>
        <dbReference type="Proteomes" id="UP000596742"/>
    </source>
</evidence>
<evidence type="ECO:0000256" key="3">
    <source>
        <dbReference type="ARBA" id="ARBA00022692"/>
    </source>
</evidence>
<dbReference type="Gene3D" id="1.20.1250.20">
    <property type="entry name" value="MFS general substrate transporter like domains"/>
    <property type="match status" value="2"/>
</dbReference>
<dbReference type="GO" id="GO:0016020">
    <property type="term" value="C:membrane"/>
    <property type="evidence" value="ECO:0007669"/>
    <property type="project" value="UniProtKB-SubCell"/>
</dbReference>
<evidence type="ECO:0000256" key="2">
    <source>
        <dbReference type="ARBA" id="ARBA00022448"/>
    </source>
</evidence>
<feature type="transmembrane region" description="Helical" evidence="7">
    <location>
        <begin position="375"/>
        <end position="392"/>
    </location>
</feature>
<feature type="transmembrane region" description="Helical" evidence="7">
    <location>
        <begin position="614"/>
        <end position="636"/>
    </location>
</feature>
<keyword evidence="3 7" id="KW-0812">Transmembrane</keyword>
<name>A0A8B6CVM6_MYTGA</name>
<feature type="transmembrane region" description="Helical" evidence="7">
    <location>
        <begin position="171"/>
        <end position="188"/>
    </location>
</feature>
<dbReference type="AlphaFoldDB" id="A0A8B6CVM6"/>
<dbReference type="InterPro" id="IPR011701">
    <property type="entry name" value="MFS"/>
</dbReference>
<dbReference type="Pfam" id="PF07690">
    <property type="entry name" value="MFS_1"/>
    <property type="match status" value="1"/>
</dbReference>
<feature type="transmembrane region" description="Helical" evidence="7">
    <location>
        <begin position="135"/>
        <end position="155"/>
    </location>
</feature>
<dbReference type="PANTHER" id="PTHR19432">
    <property type="entry name" value="SUGAR TRANSPORTER"/>
    <property type="match status" value="1"/>
</dbReference>
<accession>A0A8B6CVM6</accession>
<dbReference type="Pfam" id="PF13347">
    <property type="entry name" value="MFS_2"/>
    <property type="match status" value="1"/>
</dbReference>
<keyword evidence="4 7" id="KW-1133">Transmembrane helix</keyword>
<feature type="transmembrane region" description="Helical" evidence="7">
    <location>
        <begin position="247"/>
        <end position="265"/>
    </location>
</feature>
<sequence>MDIEFMDSSNLVKSIDNKNVLSGLQKTIDIENIHNHGNLERCSHSASNIQSVTSTNMDDNSCESKELIPNIEVTQHLQSIMPPESTTGTPEPKRSLTLMQMILLNAIVCGVEVCACAGFTYIPPMLLKAGYTEENMSIILGIGPFLGLIVVPIIGKESDRCKSRFGRRRPFIAGLSLVLLFSLLFIPYGDVIFIKLLGDTSFSKTMCLVGLTVGVILLDFTSQACLTPCEALLSDASQGTQQHEQIFTIYSQMVSCGGFLGYLVTAIDWNSMSIGHFFGSQEKTVFSVLTVLFLLLFTATIIVAKEEPLSERVSSHLDLQQLETDIPEFKVPGSTLESGYESSINSDEENYYPGQLVRRQKRVKSFSKSSKKTRNYFTLLLNLCLYPLIFVLKRIKLLTVLQTLCKAVGGIIYEKLPETVKNLINIPYVLKVLALANFCSWTALMGFNLFFTDFVGQAIYGGNPNAPENSVLRNHYDEGVRMASWGLLFHCITSAIYAFLVERLVNKFGTRWTYFFGMFSFSIAMFCMVTWRNIYIVNLMAAFTGFAYATLTTIPFILVTTYHTDKQVFFFDVNSNGPSRGVGGDMGTLDTAYFLSQVVLSGLMGYIVHMTGTVLSYMVTAGVMGILSCICVQRIISSKHDLHHVLPKPREKMRILNI</sequence>
<feature type="transmembrane region" description="Helical" evidence="7">
    <location>
        <begin position="512"/>
        <end position="531"/>
    </location>
</feature>
<reference evidence="8" key="1">
    <citation type="submission" date="2018-11" db="EMBL/GenBank/DDBJ databases">
        <authorList>
            <person name="Alioto T."/>
            <person name="Alioto T."/>
        </authorList>
    </citation>
    <scope>NUCLEOTIDE SEQUENCE</scope>
</reference>
<keyword evidence="9" id="KW-1185">Reference proteome</keyword>
<dbReference type="GO" id="GO:0008506">
    <property type="term" value="F:sucrose:proton symporter activity"/>
    <property type="evidence" value="ECO:0007669"/>
    <property type="project" value="TreeGrafter"/>
</dbReference>
<feature type="transmembrane region" description="Helical" evidence="7">
    <location>
        <begin position="482"/>
        <end position="500"/>
    </location>
</feature>
<feature type="transmembrane region" description="Helical" evidence="7">
    <location>
        <begin position="537"/>
        <end position="559"/>
    </location>
</feature>
<protein>
    <submittedName>
        <fullName evidence="8">Solute carrier family 45, member 3</fullName>
    </submittedName>
</protein>
<dbReference type="InterPro" id="IPR036259">
    <property type="entry name" value="MFS_trans_sf"/>
</dbReference>
<keyword evidence="5 7" id="KW-0472">Membrane</keyword>
<feature type="transmembrane region" description="Helical" evidence="7">
    <location>
        <begin position="102"/>
        <end position="123"/>
    </location>
</feature>
<evidence type="ECO:0000256" key="6">
    <source>
        <dbReference type="ARBA" id="ARBA00038193"/>
    </source>
</evidence>
<proteinExistence type="inferred from homology"/>
<dbReference type="SUPFAM" id="SSF103473">
    <property type="entry name" value="MFS general substrate transporter"/>
    <property type="match status" value="1"/>
</dbReference>
<dbReference type="Proteomes" id="UP000596742">
    <property type="component" value="Unassembled WGS sequence"/>
</dbReference>
<evidence type="ECO:0000313" key="8">
    <source>
        <dbReference type="EMBL" id="VDI10121.1"/>
    </source>
</evidence>
<feature type="transmembrane region" description="Helical" evidence="7">
    <location>
        <begin position="285"/>
        <end position="304"/>
    </location>
</feature>
<dbReference type="OrthoDB" id="28755at2759"/>
<organism evidence="8 9">
    <name type="scientific">Mytilus galloprovincialis</name>
    <name type="common">Mediterranean mussel</name>
    <dbReference type="NCBI Taxonomy" id="29158"/>
    <lineage>
        <taxon>Eukaryota</taxon>
        <taxon>Metazoa</taxon>
        <taxon>Spiralia</taxon>
        <taxon>Lophotrochozoa</taxon>
        <taxon>Mollusca</taxon>
        <taxon>Bivalvia</taxon>
        <taxon>Autobranchia</taxon>
        <taxon>Pteriomorphia</taxon>
        <taxon>Mytilida</taxon>
        <taxon>Mytiloidea</taxon>
        <taxon>Mytilidae</taxon>
        <taxon>Mytilinae</taxon>
        <taxon>Mytilus</taxon>
    </lineage>
</organism>
<keyword evidence="2" id="KW-0813">Transport</keyword>
<dbReference type="FunFam" id="1.20.1250.20:FF:000193">
    <property type="entry name" value="Solute carrier family 45 member 3"/>
    <property type="match status" value="1"/>
</dbReference>
<comment type="subcellular location">
    <subcellularLocation>
        <location evidence="1">Membrane</location>
        <topology evidence="1">Multi-pass membrane protein</topology>
    </subcellularLocation>
</comment>
<comment type="caution">
    <text evidence="8">The sequence shown here is derived from an EMBL/GenBank/DDBJ whole genome shotgun (WGS) entry which is preliminary data.</text>
</comment>
<comment type="similarity">
    <text evidence="6">Belongs to the glycoside-pentoside-hexuronide (GPH) cation symporter transporter (TC 2.A.2) family.</text>
</comment>
<gene>
    <name evidence="8" type="ORF">MGAL_10B009320</name>
</gene>
<evidence type="ECO:0000256" key="5">
    <source>
        <dbReference type="ARBA" id="ARBA00023136"/>
    </source>
</evidence>
<evidence type="ECO:0000256" key="4">
    <source>
        <dbReference type="ARBA" id="ARBA00022989"/>
    </source>
</evidence>
<dbReference type="EMBL" id="UYJE01002366">
    <property type="protein sequence ID" value="VDI10121.1"/>
    <property type="molecule type" value="Genomic_DNA"/>
</dbReference>
<evidence type="ECO:0000256" key="1">
    <source>
        <dbReference type="ARBA" id="ARBA00004141"/>
    </source>
</evidence>
<feature type="transmembrane region" description="Helical" evidence="7">
    <location>
        <begin position="428"/>
        <end position="451"/>
    </location>
</feature>
<evidence type="ECO:0000256" key="7">
    <source>
        <dbReference type="SAM" id="Phobius"/>
    </source>
</evidence>
<dbReference type="PANTHER" id="PTHR19432:SF37">
    <property type="entry name" value="SOLUTE CARRIER FAMILY 45 MEMBER 3"/>
    <property type="match status" value="1"/>
</dbReference>